<dbReference type="InterPro" id="IPR043129">
    <property type="entry name" value="ATPase_NBD"/>
</dbReference>
<evidence type="ECO:0000256" key="1">
    <source>
        <dbReference type="SAM" id="Phobius"/>
    </source>
</evidence>
<keyword evidence="1" id="KW-0812">Transmembrane</keyword>
<dbReference type="EMBL" id="CABVHW010000001">
    <property type="protein sequence ID" value="VVN68682.1"/>
    <property type="molecule type" value="Genomic_DNA"/>
</dbReference>
<evidence type="ECO:0000313" key="4">
    <source>
        <dbReference type="Proteomes" id="UP000381093"/>
    </source>
</evidence>
<dbReference type="InterPro" id="IPR003695">
    <property type="entry name" value="Ppx_GppA_N"/>
</dbReference>
<gene>
    <name evidence="3" type="ORF">PS710_00274</name>
</gene>
<reference evidence="3 4" key="1">
    <citation type="submission" date="2019-09" db="EMBL/GenBank/DDBJ databases">
        <authorList>
            <person name="Chandra G."/>
            <person name="Truman W A."/>
        </authorList>
    </citation>
    <scope>NUCLEOTIDE SEQUENCE [LARGE SCALE GENOMIC DNA]</scope>
    <source>
        <strain evidence="3">PS710</strain>
    </source>
</reference>
<accession>A0A5E6ZQL7</accession>
<dbReference type="Pfam" id="PF02541">
    <property type="entry name" value="Ppx-GppA"/>
    <property type="match status" value="1"/>
</dbReference>
<feature type="domain" description="Ppx/GppA phosphatase N-terminal" evidence="2">
    <location>
        <begin position="46"/>
        <end position="114"/>
    </location>
</feature>
<keyword evidence="1" id="KW-0472">Membrane</keyword>
<dbReference type="SUPFAM" id="SSF53067">
    <property type="entry name" value="Actin-like ATPase domain"/>
    <property type="match status" value="1"/>
</dbReference>
<dbReference type="Gene3D" id="3.30.420.150">
    <property type="entry name" value="Exopolyphosphatase. Domain 2"/>
    <property type="match status" value="1"/>
</dbReference>
<proteinExistence type="predicted"/>
<dbReference type="AlphaFoldDB" id="A0A5E6ZQL7"/>
<feature type="transmembrane region" description="Helical" evidence="1">
    <location>
        <begin position="73"/>
        <end position="93"/>
    </location>
</feature>
<evidence type="ECO:0000313" key="3">
    <source>
        <dbReference type="EMBL" id="VVN68682.1"/>
    </source>
</evidence>
<protein>
    <recommendedName>
        <fullName evidence="2">Ppx/GppA phosphatase N-terminal domain-containing protein</fullName>
    </recommendedName>
</protein>
<name>A0A5E6ZQL7_PSEFL</name>
<evidence type="ECO:0000259" key="2">
    <source>
        <dbReference type="Pfam" id="PF02541"/>
    </source>
</evidence>
<keyword evidence="1" id="KW-1133">Transmembrane helix</keyword>
<organism evidence="3 4">
    <name type="scientific">Pseudomonas fluorescens</name>
    <dbReference type="NCBI Taxonomy" id="294"/>
    <lineage>
        <taxon>Bacteria</taxon>
        <taxon>Pseudomonadati</taxon>
        <taxon>Pseudomonadota</taxon>
        <taxon>Gammaproteobacteria</taxon>
        <taxon>Pseudomonadales</taxon>
        <taxon>Pseudomonadaceae</taxon>
        <taxon>Pseudomonas</taxon>
    </lineage>
</organism>
<dbReference type="Proteomes" id="UP000381093">
    <property type="component" value="Unassembled WGS sequence"/>
</dbReference>
<sequence length="114" mass="12153">MLAKNPKTLRGVRLVAISLTTFASKLAPTGIGGVHAIVFTPNSDSRLLRLSLRLLEVGHVKKLRLAGLQAHRLSILPGGLVLMLAAFKVFGITQMTPSEPGLRLGVLHGLMSSH</sequence>